<dbReference type="PATRIC" id="fig|1302649.3.peg.1415"/>
<dbReference type="InterPro" id="IPR003583">
    <property type="entry name" value="Hlx-hairpin-Hlx_DNA-bd_motif"/>
</dbReference>
<dbReference type="NCBIfam" id="TIGR00426">
    <property type="entry name" value="competence protein ComEA helix-hairpin-helix repeat region"/>
    <property type="match status" value="1"/>
</dbReference>
<evidence type="ECO:0000259" key="2">
    <source>
        <dbReference type="SMART" id="SM00278"/>
    </source>
</evidence>
<dbReference type="Pfam" id="PF12836">
    <property type="entry name" value="HHH_3"/>
    <property type="match status" value="1"/>
</dbReference>
<dbReference type="EMBL" id="JPVU01000153">
    <property type="protein sequence ID" value="KFN91388.1"/>
    <property type="molecule type" value="Genomic_DNA"/>
</dbReference>
<dbReference type="GO" id="GO:0003677">
    <property type="term" value="F:DNA binding"/>
    <property type="evidence" value="ECO:0007669"/>
    <property type="project" value="UniProtKB-KW"/>
</dbReference>
<dbReference type="Proteomes" id="UP000029380">
    <property type="component" value="Unassembled WGS sequence"/>
</dbReference>
<gene>
    <name evidence="3" type="ORF">TMUPMC115_1411</name>
</gene>
<feature type="domain" description="Helix-hairpin-helix DNA-binding motif class 1" evidence="2">
    <location>
        <begin position="183"/>
        <end position="202"/>
    </location>
</feature>
<dbReference type="GO" id="GO:0015628">
    <property type="term" value="P:protein secretion by the type II secretion system"/>
    <property type="evidence" value="ECO:0007669"/>
    <property type="project" value="TreeGrafter"/>
</dbReference>
<evidence type="ECO:0000313" key="4">
    <source>
        <dbReference type="Proteomes" id="UP000029380"/>
    </source>
</evidence>
<dbReference type="AlphaFoldDB" id="A0A091CD34"/>
<comment type="caution">
    <text evidence="3">The sequence shown here is derived from an EMBL/GenBank/DDBJ whole genome shotgun (WGS) entry which is preliminary data.</text>
</comment>
<accession>A0A091CD34</accession>
<sequence>MPLKEYIKKFLPLIIAIFILLLVLLFYLIQNTDKTTAWQEEETTEVYEQETTKTEEMTKTTSEKIIVDIKGEVQKPGVYELEGDARVKEVVLKAGGLTKQAEEKQLNLAEKLQDQQMIYVPNKKEAQDMEVVETGEDDNTEEKMVDINAADLTELQGLSGIGPAKAQAIIDYREENGPFKEVDELNEISGFGEKTVEKLRESIKI</sequence>
<dbReference type="PANTHER" id="PTHR21180:SF32">
    <property type="entry name" value="ENDONUCLEASE_EXONUCLEASE_PHOSPHATASE FAMILY DOMAIN-CONTAINING PROTEIN 1"/>
    <property type="match status" value="1"/>
</dbReference>
<dbReference type="Gene3D" id="3.10.560.10">
    <property type="entry name" value="Outer membrane lipoprotein wza domain like"/>
    <property type="match status" value="1"/>
</dbReference>
<evidence type="ECO:0000256" key="1">
    <source>
        <dbReference type="SAM" id="Phobius"/>
    </source>
</evidence>
<dbReference type="Gene3D" id="1.10.150.310">
    <property type="entry name" value="Tex RuvX-like domain-like"/>
    <property type="match status" value="1"/>
</dbReference>
<feature type="domain" description="Helix-hairpin-helix DNA-binding motif class 1" evidence="2">
    <location>
        <begin position="153"/>
        <end position="172"/>
    </location>
</feature>
<dbReference type="GO" id="GO:0006281">
    <property type="term" value="P:DNA repair"/>
    <property type="evidence" value="ECO:0007669"/>
    <property type="project" value="InterPro"/>
</dbReference>
<keyword evidence="1" id="KW-0472">Membrane</keyword>
<dbReference type="InterPro" id="IPR051675">
    <property type="entry name" value="Endo/Exo/Phosphatase_dom_1"/>
</dbReference>
<dbReference type="PANTHER" id="PTHR21180">
    <property type="entry name" value="ENDONUCLEASE/EXONUCLEASE/PHOSPHATASE FAMILY DOMAIN-CONTAINING PROTEIN 1"/>
    <property type="match status" value="1"/>
</dbReference>
<keyword evidence="1" id="KW-0812">Transmembrane</keyword>
<organism evidence="3 4">
    <name type="scientific">Tetragenococcus muriaticus PMC-11-5</name>
    <dbReference type="NCBI Taxonomy" id="1302649"/>
    <lineage>
        <taxon>Bacteria</taxon>
        <taxon>Bacillati</taxon>
        <taxon>Bacillota</taxon>
        <taxon>Bacilli</taxon>
        <taxon>Lactobacillales</taxon>
        <taxon>Enterococcaceae</taxon>
        <taxon>Tetragenococcus</taxon>
    </lineage>
</organism>
<feature type="transmembrane region" description="Helical" evidence="1">
    <location>
        <begin position="10"/>
        <end position="29"/>
    </location>
</feature>
<dbReference type="InterPro" id="IPR010994">
    <property type="entry name" value="RuvA_2-like"/>
</dbReference>
<evidence type="ECO:0000313" key="3">
    <source>
        <dbReference type="EMBL" id="KFN91388.1"/>
    </source>
</evidence>
<dbReference type="RefSeq" id="WP_051176565.1">
    <property type="nucleotide sequence ID" value="NZ_JPVU01000153.1"/>
</dbReference>
<dbReference type="SMART" id="SM00278">
    <property type="entry name" value="HhH1"/>
    <property type="match status" value="2"/>
</dbReference>
<dbReference type="InterPro" id="IPR004509">
    <property type="entry name" value="Competence_ComEA_HhH"/>
</dbReference>
<keyword evidence="1" id="KW-1133">Transmembrane helix</keyword>
<proteinExistence type="predicted"/>
<protein>
    <submittedName>
        <fullName evidence="3">ComEA family late competence DNA-binding receptor</fullName>
    </submittedName>
</protein>
<dbReference type="SUPFAM" id="SSF47781">
    <property type="entry name" value="RuvA domain 2-like"/>
    <property type="match status" value="1"/>
</dbReference>
<name>A0A091CD34_9ENTE</name>
<dbReference type="InterPro" id="IPR019554">
    <property type="entry name" value="Soluble_ligand-bd"/>
</dbReference>
<dbReference type="Pfam" id="PF10531">
    <property type="entry name" value="SLBB"/>
    <property type="match status" value="1"/>
</dbReference>
<dbReference type="OrthoDB" id="9790239at2"/>
<dbReference type="GO" id="GO:0015627">
    <property type="term" value="C:type II protein secretion system complex"/>
    <property type="evidence" value="ECO:0007669"/>
    <property type="project" value="TreeGrafter"/>
</dbReference>
<keyword evidence="3" id="KW-0238">DNA-binding</keyword>
<keyword evidence="3" id="KW-0675">Receptor</keyword>
<reference evidence="3 4" key="1">
    <citation type="submission" date="2014-08" db="EMBL/GenBank/DDBJ databases">
        <title>Genome sequence of Tetragenococcus muriaticus.</title>
        <authorList>
            <person name="Chuea-nongthon C."/>
            <person name="Rodtong S."/>
            <person name="Yongsawatdigul J."/>
            <person name="Steele J.L."/>
            <person name="Liu X.-y."/>
            <person name="Speers J."/>
            <person name="Glasner J.D."/>
            <person name="Neeno-Eckwall E.C."/>
        </authorList>
    </citation>
    <scope>NUCLEOTIDE SEQUENCE [LARGE SCALE GENOMIC DNA]</scope>
    <source>
        <strain evidence="3 4">PMC-11-5</strain>
    </source>
</reference>